<dbReference type="GO" id="GO:0005886">
    <property type="term" value="C:plasma membrane"/>
    <property type="evidence" value="ECO:0007669"/>
    <property type="project" value="UniProtKB-SubCell"/>
</dbReference>
<dbReference type="InterPro" id="IPR050297">
    <property type="entry name" value="LipidA_mod_glycosyltrf_83"/>
</dbReference>
<comment type="caution">
    <text evidence="10">The sequence shown here is derived from an EMBL/GenBank/DDBJ whole genome shotgun (WGS) entry which is preliminary data.</text>
</comment>
<evidence type="ECO:0000313" key="10">
    <source>
        <dbReference type="EMBL" id="ONN53830.1"/>
    </source>
</evidence>
<feature type="transmembrane region" description="Helical" evidence="8">
    <location>
        <begin position="162"/>
        <end position="191"/>
    </location>
</feature>
<evidence type="ECO:0000256" key="6">
    <source>
        <dbReference type="ARBA" id="ARBA00022989"/>
    </source>
</evidence>
<dbReference type="EMBL" id="LFZS01000008">
    <property type="protein sequence ID" value="ONN53830.1"/>
    <property type="molecule type" value="Genomic_DNA"/>
</dbReference>
<evidence type="ECO:0000256" key="1">
    <source>
        <dbReference type="ARBA" id="ARBA00004651"/>
    </source>
</evidence>
<dbReference type="RefSeq" id="WP_077169618.1">
    <property type="nucleotide sequence ID" value="NZ_LFZS01000008.1"/>
</dbReference>
<sequence length="548" mass="63176">MQQWLRNSKFLLFFLPCWLLVLSWIRPLSVPDEGRYGDISRAMVESGDWLTPRIDSLPFMHKPPLLHWLSSIFMEIFGVHVWVLRLVPVLAATLTLVGLFWFVKKHISERVAQLTVIILATNLLFFGSSQYINHDLLVSSGITLSVLCFADFTISARKPILFLGYVAGAAAFLSKGLIGVLIPGMILLPWLLYTKQWKKIPSLLNPLGILLFLLIVSPWLYAVQSKYPQFLHYFFIDQQFSRFSSKEFNNKQPWCFYLLILFVGSLPWFFASRFESIKTVFKDHKQSGVFALLVWWFISVTVFFSIPPSKLAGYILPAVPPLTIFLALVMNKVLESSYKTKLQVWGTPVFIMILGIGIVATPHFLRANQPFFQHEAVFIYTIGTLLIVLPLVLVWLYKKLKVSYLNYIFISLIVLCSAVPFAVRILDTKNNVGQTDFAEYITPSTKIVFYNYYFYDVPFLLQLKQPVYIVNEWDSVHSDSASLEIKDGLLFEPERKKYLWSEQQLKDALAQKQDLIVVSQPNNFATKDPSVKTLHYRNYDVFIFHPAK</sequence>
<dbReference type="PANTHER" id="PTHR33908:SF3">
    <property type="entry name" value="UNDECAPRENYL PHOSPHATE-ALPHA-4-AMINO-4-DEOXY-L-ARABINOSE ARABINOSYL TRANSFERASE"/>
    <property type="match status" value="1"/>
</dbReference>
<feature type="transmembrane region" description="Helical" evidence="8">
    <location>
        <begin position="114"/>
        <end position="132"/>
    </location>
</feature>
<dbReference type="Pfam" id="PF13231">
    <property type="entry name" value="PMT_2"/>
    <property type="match status" value="1"/>
</dbReference>
<evidence type="ECO:0000313" key="11">
    <source>
        <dbReference type="Proteomes" id="UP000189376"/>
    </source>
</evidence>
<feature type="transmembrane region" description="Helical" evidence="8">
    <location>
        <begin position="377"/>
        <end position="397"/>
    </location>
</feature>
<name>A0A1V2UV18_9GAMM</name>
<gene>
    <name evidence="10" type="ORF">AC058_13165</name>
</gene>
<evidence type="ECO:0000256" key="4">
    <source>
        <dbReference type="ARBA" id="ARBA00022679"/>
    </source>
</evidence>
<keyword evidence="3 10" id="KW-0328">Glycosyltransferase</keyword>
<proteinExistence type="predicted"/>
<accession>A0A1V2UV18</accession>
<dbReference type="GO" id="GO:0009103">
    <property type="term" value="P:lipopolysaccharide biosynthetic process"/>
    <property type="evidence" value="ECO:0007669"/>
    <property type="project" value="UniProtKB-ARBA"/>
</dbReference>
<evidence type="ECO:0000256" key="7">
    <source>
        <dbReference type="ARBA" id="ARBA00023136"/>
    </source>
</evidence>
<feature type="transmembrane region" description="Helical" evidence="8">
    <location>
        <begin position="342"/>
        <end position="365"/>
    </location>
</feature>
<evidence type="ECO:0000259" key="9">
    <source>
        <dbReference type="Pfam" id="PF13231"/>
    </source>
</evidence>
<dbReference type="AlphaFoldDB" id="A0A1V2UV18"/>
<keyword evidence="7 8" id="KW-0472">Membrane</keyword>
<dbReference type="InterPro" id="IPR038731">
    <property type="entry name" value="RgtA/B/C-like"/>
</dbReference>
<keyword evidence="6 8" id="KW-1133">Transmembrane helix</keyword>
<comment type="subcellular location">
    <subcellularLocation>
        <location evidence="1">Cell membrane</location>
        <topology evidence="1">Multi-pass membrane protein</topology>
    </subcellularLocation>
</comment>
<feature type="transmembrane region" description="Helical" evidence="8">
    <location>
        <begin position="203"/>
        <end position="221"/>
    </location>
</feature>
<feature type="transmembrane region" description="Helical" evidence="8">
    <location>
        <begin position="312"/>
        <end position="330"/>
    </location>
</feature>
<feature type="transmembrane region" description="Helical" evidence="8">
    <location>
        <begin position="82"/>
        <end position="102"/>
    </location>
</feature>
<keyword evidence="2" id="KW-1003">Cell membrane</keyword>
<reference evidence="10 11" key="1">
    <citation type="submission" date="2015-07" db="EMBL/GenBank/DDBJ databases">
        <title>Acinetobacter yuneri, a novel member of Acinetobacter calcoaceticus-Acinetobacter baumannii complex isolated from clinical specimen.</title>
        <authorList>
            <person name="Yu Y."/>
        </authorList>
    </citation>
    <scope>NUCLEOTIDE SEQUENCE [LARGE SCALE GENOMIC DNA]</scope>
    <source>
        <strain evidence="10 11">A362</strain>
    </source>
</reference>
<evidence type="ECO:0000256" key="2">
    <source>
        <dbReference type="ARBA" id="ARBA00022475"/>
    </source>
</evidence>
<evidence type="ECO:0000256" key="8">
    <source>
        <dbReference type="SAM" id="Phobius"/>
    </source>
</evidence>
<keyword evidence="11" id="KW-1185">Reference proteome</keyword>
<feature type="domain" description="Glycosyltransferase RgtA/B/C/D-like" evidence="9">
    <location>
        <begin position="61"/>
        <end position="221"/>
    </location>
</feature>
<evidence type="ECO:0000256" key="3">
    <source>
        <dbReference type="ARBA" id="ARBA00022676"/>
    </source>
</evidence>
<dbReference type="PANTHER" id="PTHR33908">
    <property type="entry name" value="MANNOSYLTRANSFERASE YKCB-RELATED"/>
    <property type="match status" value="1"/>
</dbReference>
<feature type="transmembrane region" description="Helical" evidence="8">
    <location>
        <begin position="404"/>
        <end position="423"/>
    </location>
</feature>
<feature type="transmembrane region" description="Helical" evidence="8">
    <location>
        <begin position="287"/>
        <end position="306"/>
    </location>
</feature>
<dbReference type="Proteomes" id="UP000189376">
    <property type="component" value="Unassembled WGS sequence"/>
</dbReference>
<dbReference type="GO" id="GO:0010041">
    <property type="term" value="P:response to iron(III) ion"/>
    <property type="evidence" value="ECO:0007669"/>
    <property type="project" value="TreeGrafter"/>
</dbReference>
<protein>
    <submittedName>
        <fullName evidence="10">Dolichyl-phosphate-mannose-protein mannosyltransferase</fullName>
    </submittedName>
</protein>
<keyword evidence="5 8" id="KW-0812">Transmembrane</keyword>
<organism evidence="10 11">
    <name type="scientific">Acinetobacter genomosp. 33YU</name>
    <dbReference type="NCBI Taxonomy" id="1675530"/>
    <lineage>
        <taxon>Bacteria</taxon>
        <taxon>Pseudomonadati</taxon>
        <taxon>Pseudomonadota</taxon>
        <taxon>Gammaproteobacteria</taxon>
        <taxon>Moraxellales</taxon>
        <taxon>Moraxellaceae</taxon>
        <taxon>Acinetobacter</taxon>
    </lineage>
</organism>
<dbReference type="GO" id="GO:0016763">
    <property type="term" value="F:pentosyltransferase activity"/>
    <property type="evidence" value="ECO:0007669"/>
    <property type="project" value="TreeGrafter"/>
</dbReference>
<keyword evidence="4 10" id="KW-0808">Transferase</keyword>
<feature type="transmembrane region" description="Helical" evidence="8">
    <location>
        <begin position="256"/>
        <end position="275"/>
    </location>
</feature>
<evidence type="ECO:0000256" key="5">
    <source>
        <dbReference type="ARBA" id="ARBA00022692"/>
    </source>
</evidence>